<keyword evidence="4 9" id="KW-0808">Transferase</keyword>
<dbReference type="GO" id="GO:0016410">
    <property type="term" value="F:N-acyltransferase activity"/>
    <property type="evidence" value="ECO:0007669"/>
    <property type="project" value="UniProtKB-UniRule"/>
</dbReference>
<gene>
    <name evidence="9" type="primary">lnt</name>
    <name evidence="11" type="ORF">SAMN06295900_106271</name>
</gene>
<dbReference type="InterPro" id="IPR045378">
    <property type="entry name" value="LNT_N"/>
</dbReference>
<dbReference type="InterPro" id="IPR036526">
    <property type="entry name" value="C-N_Hydrolase_sf"/>
</dbReference>
<feature type="transmembrane region" description="Helical" evidence="9">
    <location>
        <begin position="55"/>
        <end position="71"/>
    </location>
</feature>
<feature type="transmembrane region" description="Helical" evidence="9">
    <location>
        <begin position="199"/>
        <end position="224"/>
    </location>
</feature>
<dbReference type="RefSeq" id="WP_085227954.1">
    <property type="nucleotide sequence ID" value="NZ_BSQD01000006.1"/>
</dbReference>
<dbReference type="PROSITE" id="PS50263">
    <property type="entry name" value="CN_HYDROLASE"/>
    <property type="match status" value="1"/>
</dbReference>
<keyword evidence="3 9" id="KW-1003">Cell membrane</keyword>
<keyword evidence="7 9" id="KW-0472">Membrane</keyword>
<dbReference type="EC" id="2.3.1.269" evidence="9"/>
<keyword evidence="12" id="KW-1185">Reference proteome</keyword>
<protein>
    <recommendedName>
        <fullName evidence="9">Apolipoprotein N-acyltransferase</fullName>
        <shortName evidence="9">ALP N-acyltransferase</shortName>
        <ecNumber evidence="9">2.3.1.269</ecNumber>
    </recommendedName>
</protein>
<dbReference type="CDD" id="cd07571">
    <property type="entry name" value="ALP_N-acyl_transferase"/>
    <property type="match status" value="1"/>
</dbReference>
<dbReference type="Pfam" id="PF20154">
    <property type="entry name" value="LNT_N"/>
    <property type="match status" value="1"/>
</dbReference>
<evidence type="ECO:0000256" key="1">
    <source>
        <dbReference type="ARBA" id="ARBA00004651"/>
    </source>
</evidence>
<dbReference type="AlphaFoldDB" id="A0A1X7ET83"/>
<dbReference type="Proteomes" id="UP000192911">
    <property type="component" value="Unassembled WGS sequence"/>
</dbReference>
<evidence type="ECO:0000256" key="6">
    <source>
        <dbReference type="ARBA" id="ARBA00022989"/>
    </source>
</evidence>
<dbReference type="UniPathway" id="UPA00666"/>
<feature type="transmembrane region" description="Helical" evidence="9">
    <location>
        <begin position="113"/>
        <end position="141"/>
    </location>
</feature>
<name>A0A1X7ET83_TRICW</name>
<feature type="transmembrane region" description="Helical" evidence="9">
    <location>
        <begin position="80"/>
        <end position="101"/>
    </location>
</feature>
<dbReference type="NCBIfam" id="TIGR00546">
    <property type="entry name" value="lnt"/>
    <property type="match status" value="1"/>
</dbReference>
<feature type="transmembrane region" description="Helical" evidence="9">
    <location>
        <begin position="236"/>
        <end position="260"/>
    </location>
</feature>
<dbReference type="GO" id="GO:0042158">
    <property type="term" value="P:lipoprotein biosynthetic process"/>
    <property type="evidence" value="ECO:0007669"/>
    <property type="project" value="UniProtKB-UniRule"/>
</dbReference>
<comment type="catalytic activity">
    <reaction evidence="9">
        <text>N-terminal S-1,2-diacyl-sn-glyceryl-L-cysteinyl-[lipoprotein] + a glycerophospholipid = N-acyl-S-1,2-diacyl-sn-glyceryl-L-cysteinyl-[lipoprotein] + a 2-acyl-sn-glycero-3-phospholipid + H(+)</text>
        <dbReference type="Rhea" id="RHEA:48228"/>
        <dbReference type="Rhea" id="RHEA-COMP:14681"/>
        <dbReference type="Rhea" id="RHEA-COMP:14684"/>
        <dbReference type="ChEBI" id="CHEBI:15378"/>
        <dbReference type="ChEBI" id="CHEBI:136912"/>
        <dbReference type="ChEBI" id="CHEBI:140656"/>
        <dbReference type="ChEBI" id="CHEBI:140657"/>
        <dbReference type="ChEBI" id="CHEBI:140660"/>
        <dbReference type="EC" id="2.3.1.269"/>
    </reaction>
</comment>
<feature type="transmembrane region" description="Helical" evidence="9">
    <location>
        <begin position="162"/>
        <end position="187"/>
    </location>
</feature>
<organism evidence="11 12">
    <name type="scientific">Trinickia caryophylli</name>
    <name type="common">Paraburkholderia caryophylli</name>
    <dbReference type="NCBI Taxonomy" id="28094"/>
    <lineage>
        <taxon>Bacteria</taxon>
        <taxon>Pseudomonadati</taxon>
        <taxon>Pseudomonadota</taxon>
        <taxon>Betaproteobacteria</taxon>
        <taxon>Burkholderiales</taxon>
        <taxon>Burkholderiaceae</taxon>
        <taxon>Trinickia</taxon>
    </lineage>
</organism>
<evidence type="ECO:0000256" key="8">
    <source>
        <dbReference type="ARBA" id="ARBA00023315"/>
    </source>
</evidence>
<keyword evidence="5 9" id="KW-0812">Transmembrane</keyword>
<evidence type="ECO:0000256" key="3">
    <source>
        <dbReference type="ARBA" id="ARBA00022475"/>
    </source>
</evidence>
<evidence type="ECO:0000313" key="11">
    <source>
        <dbReference type="EMBL" id="SMF39730.1"/>
    </source>
</evidence>
<dbReference type="GeneID" id="95550652"/>
<feature type="transmembrane region" description="Helical" evidence="9">
    <location>
        <begin position="533"/>
        <end position="551"/>
    </location>
</feature>
<evidence type="ECO:0000256" key="5">
    <source>
        <dbReference type="ARBA" id="ARBA00022692"/>
    </source>
</evidence>
<dbReference type="HAMAP" id="MF_01148">
    <property type="entry name" value="Lnt"/>
    <property type="match status" value="1"/>
</dbReference>
<reference evidence="12" key="1">
    <citation type="submission" date="2017-04" db="EMBL/GenBank/DDBJ databases">
        <authorList>
            <person name="Varghese N."/>
            <person name="Submissions S."/>
        </authorList>
    </citation>
    <scope>NUCLEOTIDE SEQUENCE [LARGE SCALE GENOMIC DNA]</scope>
    <source>
        <strain evidence="12">Ballard 720</strain>
    </source>
</reference>
<evidence type="ECO:0000256" key="4">
    <source>
        <dbReference type="ARBA" id="ARBA00022679"/>
    </source>
</evidence>
<dbReference type="PANTHER" id="PTHR38686:SF1">
    <property type="entry name" value="APOLIPOPROTEIN N-ACYLTRANSFERASE"/>
    <property type="match status" value="1"/>
</dbReference>
<dbReference type="OrthoDB" id="9804277at2"/>
<evidence type="ECO:0000259" key="10">
    <source>
        <dbReference type="PROSITE" id="PS50263"/>
    </source>
</evidence>
<dbReference type="InterPro" id="IPR003010">
    <property type="entry name" value="C-N_Hydrolase"/>
</dbReference>
<evidence type="ECO:0000256" key="2">
    <source>
        <dbReference type="ARBA" id="ARBA00010065"/>
    </source>
</evidence>
<comment type="subcellular location">
    <subcellularLocation>
        <location evidence="1 9">Cell membrane</location>
        <topology evidence="1 9">Multi-pass membrane protein</topology>
    </subcellularLocation>
</comment>
<keyword evidence="11" id="KW-0449">Lipoprotein</keyword>
<dbReference type="GO" id="GO:0005886">
    <property type="term" value="C:plasma membrane"/>
    <property type="evidence" value="ECO:0007669"/>
    <property type="project" value="UniProtKB-SubCell"/>
</dbReference>
<dbReference type="EMBL" id="FXAH01000006">
    <property type="protein sequence ID" value="SMF39730.1"/>
    <property type="molecule type" value="Genomic_DNA"/>
</dbReference>
<keyword evidence="8 9" id="KW-0012">Acyltransferase</keyword>
<evidence type="ECO:0000256" key="7">
    <source>
        <dbReference type="ARBA" id="ARBA00023136"/>
    </source>
</evidence>
<evidence type="ECO:0000256" key="9">
    <source>
        <dbReference type="HAMAP-Rule" id="MF_01148"/>
    </source>
</evidence>
<dbReference type="InterPro" id="IPR004563">
    <property type="entry name" value="Apolipo_AcylTrfase"/>
</dbReference>
<dbReference type="STRING" id="28094.SAMN06295900_106271"/>
<feature type="domain" description="CN hydrolase" evidence="10">
    <location>
        <begin position="273"/>
        <end position="519"/>
    </location>
</feature>
<sequence>MAEPISPRLRQRAGLRKAGSADTAPQASGTQSRLHYVAALAAGAANTLSFAPTPHGGWLELALLAFLYAWLSRTKRWKSAALTAGAFGFGNFVTGIWWLYVSMHDYGGMAAPLAAAALVLFSLYLALYPALAAAIWSLCAGHERNGRRERDARPFSPTWHGAFAFASAWALSEWLRGIVFTGFPWLASGYAQVDGPFAGFAPVAGVYGVGWVTALAAALVVQALHRFFIAPSSHRAAAAWPAALALALVAAGFGLAHVSWTLPANAPLDVRILQGNVKQEMKFDEAGVAAAVALYQKMITERPADLVVTPETAVPLLPQQFPESFGRAVRTFADSTGTAVLLGAFGATVQQDGRLTDPTNSLFGLTPKTDLLYRYDKHHLVPFGEFVPLGFHWFVELMNIPLGDLARGKVVQPPFMVRNQPVDVDICYEDIFGEEIARRLRLAPVPAGVLVNVSNLAWFGNTIALDQHLQMARMRTLETGRPLIAATNTGATAAIDARGRVTARLPTMTQGALDVHVQGTAGRTPYIASGNNTVLAVSLVLLALGFALGPSRRKGGN</sequence>
<accession>A0A1X7ET83</accession>
<comment type="similarity">
    <text evidence="2 9">Belongs to the CN hydrolase family. Apolipoprotein N-acyltransferase subfamily.</text>
</comment>
<comment type="pathway">
    <text evidence="9">Protein modification; lipoprotein biosynthesis (N-acyl transfer).</text>
</comment>
<evidence type="ECO:0000313" key="12">
    <source>
        <dbReference type="Proteomes" id="UP000192911"/>
    </source>
</evidence>
<keyword evidence="6 9" id="KW-1133">Transmembrane helix</keyword>
<dbReference type="SUPFAM" id="SSF56317">
    <property type="entry name" value="Carbon-nitrogen hydrolase"/>
    <property type="match status" value="1"/>
</dbReference>
<comment type="function">
    <text evidence="9">Catalyzes the phospholipid dependent N-acylation of the N-terminal cysteine of apolipoprotein, the last step in lipoprotein maturation.</text>
</comment>
<dbReference type="PANTHER" id="PTHR38686">
    <property type="entry name" value="APOLIPOPROTEIN N-ACYLTRANSFERASE"/>
    <property type="match status" value="1"/>
</dbReference>
<dbReference type="Gene3D" id="3.60.110.10">
    <property type="entry name" value="Carbon-nitrogen hydrolase"/>
    <property type="match status" value="1"/>
</dbReference>
<proteinExistence type="inferred from homology"/>
<dbReference type="Pfam" id="PF00795">
    <property type="entry name" value="CN_hydrolase"/>
    <property type="match status" value="1"/>
</dbReference>